<keyword evidence="1" id="KW-1133">Transmembrane helix</keyword>
<dbReference type="EnsemblMetazoa" id="CapteT201519">
    <property type="protein sequence ID" value="CapteP201519"/>
    <property type="gene ID" value="CapteG201519"/>
</dbReference>
<keyword evidence="4" id="KW-1185">Reference proteome</keyword>
<sequence length="307" mass="34489">MPNRCEPRGGSLCCWIISLHILIFMSLGLSLVVRYKVNGTREFINLPSDQRVIPHPRSSFFCQNRVISSKIVKDNGLSNSDPHFDLYLLDKHPSHWNKTSKDSSLEGTYGLKEGALKTYTLGLLNGSMTSFSLCDADAEYKDDGIDKSVEYCISTGSTPPKNHVSKYCDIQGGQIALGPCSRNQTSTSFNASISGDHTISIWNRMKNSPAAFQIHLNIRRQVYDIPNEYIIAKDSKEEHVNNSFLVVEFNHWEEVVEHFLDQIHLEYSCNPHVSVYIGVFFGLPFALVIITSITCLAVSNRNGYQAM</sequence>
<accession>R7UNE0</accession>
<dbReference type="EMBL" id="AMQN01007016">
    <property type="status" value="NOT_ANNOTATED_CDS"/>
    <property type="molecule type" value="Genomic_DNA"/>
</dbReference>
<reference evidence="3" key="3">
    <citation type="submission" date="2015-06" db="UniProtKB">
        <authorList>
            <consortium name="EnsemblMetazoa"/>
        </authorList>
    </citation>
    <scope>IDENTIFICATION</scope>
</reference>
<evidence type="ECO:0000313" key="2">
    <source>
        <dbReference type="EMBL" id="ELU07583.1"/>
    </source>
</evidence>
<name>R7UNE0_CAPTE</name>
<keyword evidence="1" id="KW-0812">Transmembrane</keyword>
<reference evidence="2 4" key="2">
    <citation type="journal article" date="2013" name="Nature">
        <title>Insights into bilaterian evolution from three spiralian genomes.</title>
        <authorList>
            <person name="Simakov O."/>
            <person name="Marletaz F."/>
            <person name="Cho S.J."/>
            <person name="Edsinger-Gonzales E."/>
            <person name="Havlak P."/>
            <person name="Hellsten U."/>
            <person name="Kuo D.H."/>
            <person name="Larsson T."/>
            <person name="Lv J."/>
            <person name="Arendt D."/>
            <person name="Savage R."/>
            <person name="Osoegawa K."/>
            <person name="de Jong P."/>
            <person name="Grimwood J."/>
            <person name="Chapman J.A."/>
            <person name="Shapiro H."/>
            <person name="Aerts A."/>
            <person name="Otillar R.P."/>
            <person name="Terry A.Y."/>
            <person name="Boore J.L."/>
            <person name="Grigoriev I.V."/>
            <person name="Lindberg D.R."/>
            <person name="Seaver E.C."/>
            <person name="Weisblat D.A."/>
            <person name="Putnam N.H."/>
            <person name="Rokhsar D.S."/>
        </authorList>
    </citation>
    <scope>NUCLEOTIDE SEQUENCE</scope>
    <source>
        <strain evidence="2 4">I ESC-2004</strain>
    </source>
</reference>
<dbReference type="AlphaFoldDB" id="R7UNE0"/>
<evidence type="ECO:0000313" key="4">
    <source>
        <dbReference type="Proteomes" id="UP000014760"/>
    </source>
</evidence>
<reference evidence="4" key="1">
    <citation type="submission" date="2012-12" db="EMBL/GenBank/DDBJ databases">
        <authorList>
            <person name="Hellsten U."/>
            <person name="Grimwood J."/>
            <person name="Chapman J.A."/>
            <person name="Shapiro H."/>
            <person name="Aerts A."/>
            <person name="Otillar R.P."/>
            <person name="Terry A.Y."/>
            <person name="Boore J.L."/>
            <person name="Simakov O."/>
            <person name="Marletaz F."/>
            <person name="Cho S.-J."/>
            <person name="Edsinger-Gonzales E."/>
            <person name="Havlak P."/>
            <person name="Kuo D.-H."/>
            <person name="Larsson T."/>
            <person name="Lv J."/>
            <person name="Arendt D."/>
            <person name="Savage R."/>
            <person name="Osoegawa K."/>
            <person name="de Jong P."/>
            <person name="Lindberg D.R."/>
            <person name="Seaver E.C."/>
            <person name="Weisblat D.A."/>
            <person name="Putnam N.H."/>
            <person name="Grigoriev I.V."/>
            <person name="Rokhsar D.S."/>
        </authorList>
    </citation>
    <scope>NUCLEOTIDE SEQUENCE</scope>
    <source>
        <strain evidence="4">I ESC-2004</strain>
    </source>
</reference>
<feature type="transmembrane region" description="Helical" evidence="1">
    <location>
        <begin position="275"/>
        <end position="298"/>
    </location>
</feature>
<feature type="transmembrane region" description="Helical" evidence="1">
    <location>
        <begin position="12"/>
        <end position="33"/>
    </location>
</feature>
<dbReference type="HOGENOM" id="CLU_906870_0_0_1"/>
<organism evidence="2">
    <name type="scientific">Capitella teleta</name>
    <name type="common">Polychaete worm</name>
    <dbReference type="NCBI Taxonomy" id="283909"/>
    <lineage>
        <taxon>Eukaryota</taxon>
        <taxon>Metazoa</taxon>
        <taxon>Spiralia</taxon>
        <taxon>Lophotrochozoa</taxon>
        <taxon>Annelida</taxon>
        <taxon>Polychaeta</taxon>
        <taxon>Sedentaria</taxon>
        <taxon>Scolecida</taxon>
        <taxon>Capitellidae</taxon>
        <taxon>Capitella</taxon>
    </lineage>
</organism>
<evidence type="ECO:0000256" key="1">
    <source>
        <dbReference type="SAM" id="Phobius"/>
    </source>
</evidence>
<keyword evidence="1" id="KW-0472">Membrane</keyword>
<dbReference type="Proteomes" id="UP000014760">
    <property type="component" value="Unassembled WGS sequence"/>
</dbReference>
<dbReference type="EMBL" id="KB299759">
    <property type="protein sequence ID" value="ELU07583.1"/>
    <property type="molecule type" value="Genomic_DNA"/>
</dbReference>
<evidence type="ECO:0000313" key="3">
    <source>
        <dbReference type="EnsemblMetazoa" id="CapteP201519"/>
    </source>
</evidence>
<gene>
    <name evidence="2" type="ORF">CAPTEDRAFT_201519</name>
</gene>
<protein>
    <submittedName>
        <fullName evidence="2 3">Uncharacterized protein</fullName>
    </submittedName>
</protein>
<proteinExistence type="predicted"/>